<proteinExistence type="inferred from homology"/>
<reference evidence="2 3" key="1">
    <citation type="submission" date="2016-03" db="EMBL/GenBank/DDBJ databases">
        <authorList>
            <person name="Ploux O."/>
        </authorList>
    </citation>
    <scope>NUCLEOTIDE SEQUENCE [LARGE SCALE GENOMIC DNA]</scope>
    <source>
        <strain evidence="2 3">UAMH 11012</strain>
    </source>
</reference>
<sequence length="245" mass="27939">MNIVTSVWMMGQPSPLPDFNVEKKCRDFEGLWEWNEQIKVPQELVEKYMGIPLKEKIETLFPAPPELYLAEVEFPEGTHFKRLSSTNVESMQKGSLANLNAHDEAELVQNSTMFSPILHAFIDNLVHAKHLELTLKGGDPPTFEFCRKGWNFFLAHITSAWYACLRTNMVTSITAARPRNFAFRYPKHTCWSIDYPVPKTLSPNPGDAARGRCIVKNLDLQALQRFTRKYAGDGCYDQLASLIAK</sequence>
<comment type="similarity">
    <text evidence="1">Belongs to the ustYa family.</text>
</comment>
<organism evidence="2 3">
    <name type="scientific">Phialocephala subalpina</name>
    <dbReference type="NCBI Taxonomy" id="576137"/>
    <lineage>
        <taxon>Eukaryota</taxon>
        <taxon>Fungi</taxon>
        <taxon>Dikarya</taxon>
        <taxon>Ascomycota</taxon>
        <taxon>Pezizomycotina</taxon>
        <taxon>Leotiomycetes</taxon>
        <taxon>Helotiales</taxon>
        <taxon>Mollisiaceae</taxon>
        <taxon>Phialocephala</taxon>
        <taxon>Phialocephala fortinii species complex</taxon>
    </lineage>
</organism>
<accession>A0A1L7WZW3</accession>
<gene>
    <name evidence="2" type="ORF">PAC_08200</name>
</gene>
<dbReference type="OrthoDB" id="3531865at2759"/>
<keyword evidence="3" id="KW-1185">Reference proteome</keyword>
<dbReference type="AlphaFoldDB" id="A0A1L7WZW3"/>
<evidence type="ECO:0000313" key="3">
    <source>
        <dbReference type="Proteomes" id="UP000184330"/>
    </source>
</evidence>
<dbReference type="GO" id="GO:0043386">
    <property type="term" value="P:mycotoxin biosynthetic process"/>
    <property type="evidence" value="ECO:0007669"/>
    <property type="project" value="InterPro"/>
</dbReference>
<dbReference type="EMBL" id="FJOG01000011">
    <property type="protein sequence ID" value="CZR58308.1"/>
    <property type="molecule type" value="Genomic_DNA"/>
</dbReference>
<evidence type="ECO:0000256" key="1">
    <source>
        <dbReference type="ARBA" id="ARBA00035112"/>
    </source>
</evidence>
<name>A0A1L7WZW3_9HELO</name>
<dbReference type="InterPro" id="IPR021765">
    <property type="entry name" value="UstYa-like"/>
</dbReference>
<evidence type="ECO:0000313" key="2">
    <source>
        <dbReference type="EMBL" id="CZR58308.1"/>
    </source>
</evidence>
<protein>
    <submittedName>
        <fullName evidence="2">Uncharacterized protein</fullName>
    </submittedName>
</protein>
<dbReference type="Proteomes" id="UP000184330">
    <property type="component" value="Unassembled WGS sequence"/>
</dbReference>
<dbReference type="Pfam" id="PF11807">
    <property type="entry name" value="UstYa"/>
    <property type="match status" value="1"/>
</dbReference>